<name>A0A521E688_9RHOB</name>
<proteinExistence type="predicted"/>
<dbReference type="OrthoDB" id="7510399at2"/>
<feature type="region of interest" description="Disordered" evidence="1">
    <location>
        <begin position="1"/>
        <end position="89"/>
    </location>
</feature>
<reference evidence="2 3" key="1">
    <citation type="submission" date="2017-05" db="EMBL/GenBank/DDBJ databases">
        <authorList>
            <person name="Varghese N."/>
            <person name="Submissions S."/>
        </authorList>
    </citation>
    <scope>NUCLEOTIDE SEQUENCE [LARGE SCALE GENOMIC DNA]</scope>
    <source>
        <strain evidence="2 3">DSM 100094</strain>
    </source>
</reference>
<sequence>MAPKKQEDAATQAAATAPDPAVTAPADPQPATELDGASGAVIEPAILGAVDLGHPSADDNPREGTVAEQNNIDWNDPKRVSPQADEFAGQGLDMSVYGKGAKD</sequence>
<accession>A0A521E688</accession>
<organism evidence="2 3">
    <name type="scientific">Paracoccus laeviglucosivorans</name>
    <dbReference type="NCBI Taxonomy" id="1197861"/>
    <lineage>
        <taxon>Bacteria</taxon>
        <taxon>Pseudomonadati</taxon>
        <taxon>Pseudomonadota</taxon>
        <taxon>Alphaproteobacteria</taxon>
        <taxon>Rhodobacterales</taxon>
        <taxon>Paracoccaceae</taxon>
        <taxon>Paracoccus</taxon>
    </lineage>
</organism>
<dbReference type="Proteomes" id="UP000319014">
    <property type="component" value="Unassembled WGS sequence"/>
</dbReference>
<evidence type="ECO:0000256" key="1">
    <source>
        <dbReference type="SAM" id="MobiDB-lite"/>
    </source>
</evidence>
<evidence type="ECO:0000313" key="3">
    <source>
        <dbReference type="Proteomes" id="UP000319014"/>
    </source>
</evidence>
<dbReference type="EMBL" id="FXTK01000011">
    <property type="protein sequence ID" value="SMO78911.1"/>
    <property type="molecule type" value="Genomic_DNA"/>
</dbReference>
<dbReference type="RefSeq" id="WP_142663576.1">
    <property type="nucleotide sequence ID" value="NZ_FXTK01000011.1"/>
</dbReference>
<evidence type="ECO:0000313" key="2">
    <source>
        <dbReference type="EMBL" id="SMO78911.1"/>
    </source>
</evidence>
<protein>
    <submittedName>
        <fullName evidence="2">Uncharacterized protein</fullName>
    </submittedName>
</protein>
<dbReference type="AlphaFoldDB" id="A0A521E688"/>
<feature type="compositionally biased region" description="Low complexity" evidence="1">
    <location>
        <begin position="9"/>
        <end position="32"/>
    </location>
</feature>
<keyword evidence="3" id="KW-1185">Reference proteome</keyword>
<gene>
    <name evidence="2" type="ORF">SAMN06265221_11157</name>
</gene>